<name>A0AAW0NBH4_9GOBI</name>
<dbReference type="AlphaFoldDB" id="A0AAW0NBH4"/>
<evidence type="ECO:0000313" key="2">
    <source>
        <dbReference type="Proteomes" id="UP001460270"/>
    </source>
</evidence>
<evidence type="ECO:0000313" key="1">
    <source>
        <dbReference type="EMBL" id="KAK7895285.1"/>
    </source>
</evidence>
<comment type="caution">
    <text evidence="1">The sequence shown here is derived from an EMBL/GenBank/DDBJ whole genome shotgun (WGS) entry which is preliminary data.</text>
</comment>
<keyword evidence="2" id="KW-1185">Reference proteome</keyword>
<proteinExistence type="predicted"/>
<organism evidence="1 2">
    <name type="scientific">Mugilogobius chulae</name>
    <name type="common">yellowstripe goby</name>
    <dbReference type="NCBI Taxonomy" id="88201"/>
    <lineage>
        <taxon>Eukaryota</taxon>
        <taxon>Metazoa</taxon>
        <taxon>Chordata</taxon>
        <taxon>Craniata</taxon>
        <taxon>Vertebrata</taxon>
        <taxon>Euteleostomi</taxon>
        <taxon>Actinopterygii</taxon>
        <taxon>Neopterygii</taxon>
        <taxon>Teleostei</taxon>
        <taxon>Neoteleostei</taxon>
        <taxon>Acanthomorphata</taxon>
        <taxon>Gobiaria</taxon>
        <taxon>Gobiiformes</taxon>
        <taxon>Gobioidei</taxon>
        <taxon>Gobiidae</taxon>
        <taxon>Gobionellinae</taxon>
        <taxon>Mugilogobius</taxon>
    </lineage>
</organism>
<dbReference type="Proteomes" id="UP001460270">
    <property type="component" value="Unassembled WGS sequence"/>
</dbReference>
<accession>A0AAW0NBH4</accession>
<gene>
    <name evidence="1" type="ORF">WMY93_020610</name>
</gene>
<reference evidence="2" key="1">
    <citation type="submission" date="2024-04" db="EMBL/GenBank/DDBJ databases">
        <title>Salinicola lusitanus LLJ914,a marine bacterium isolated from the Okinawa Trough.</title>
        <authorList>
            <person name="Li J."/>
        </authorList>
    </citation>
    <scope>NUCLEOTIDE SEQUENCE [LARGE SCALE GENOMIC DNA]</scope>
</reference>
<sequence length="92" mass="10408">MDTLKRKVWYTKWTDSNQRTERVIVGQPDEDLGSDNEIYTRTERHPSGEPATICEANETFTVDDALEAVGFGNTSGNSVFLQGCHGLVMQWR</sequence>
<dbReference type="EMBL" id="JBBPFD010000015">
    <property type="protein sequence ID" value="KAK7895285.1"/>
    <property type="molecule type" value="Genomic_DNA"/>
</dbReference>
<protein>
    <submittedName>
        <fullName evidence="1">Uncharacterized protein</fullName>
    </submittedName>
</protein>